<accession>A0A2P2NKD2</accession>
<sequence>MNHAEFGILWFNMNWRCKSCQQMENDQKIERPDFLNQSYSFLLY</sequence>
<evidence type="ECO:0000313" key="1">
    <source>
        <dbReference type="EMBL" id="MBX42927.1"/>
    </source>
</evidence>
<organism evidence="1">
    <name type="scientific">Rhizophora mucronata</name>
    <name type="common">Asiatic mangrove</name>
    <dbReference type="NCBI Taxonomy" id="61149"/>
    <lineage>
        <taxon>Eukaryota</taxon>
        <taxon>Viridiplantae</taxon>
        <taxon>Streptophyta</taxon>
        <taxon>Embryophyta</taxon>
        <taxon>Tracheophyta</taxon>
        <taxon>Spermatophyta</taxon>
        <taxon>Magnoliopsida</taxon>
        <taxon>eudicotyledons</taxon>
        <taxon>Gunneridae</taxon>
        <taxon>Pentapetalae</taxon>
        <taxon>rosids</taxon>
        <taxon>fabids</taxon>
        <taxon>Malpighiales</taxon>
        <taxon>Rhizophoraceae</taxon>
        <taxon>Rhizophora</taxon>
    </lineage>
</organism>
<dbReference type="EMBL" id="GGEC01062443">
    <property type="protein sequence ID" value="MBX42927.1"/>
    <property type="molecule type" value="Transcribed_RNA"/>
</dbReference>
<reference evidence="1" key="1">
    <citation type="submission" date="2018-02" db="EMBL/GenBank/DDBJ databases">
        <title>Rhizophora mucronata_Transcriptome.</title>
        <authorList>
            <person name="Meera S.P."/>
            <person name="Sreeshan A."/>
            <person name="Augustine A."/>
        </authorList>
    </citation>
    <scope>NUCLEOTIDE SEQUENCE</scope>
    <source>
        <tissue evidence="1">Leaf</tissue>
    </source>
</reference>
<name>A0A2P2NKD2_RHIMU</name>
<dbReference type="AlphaFoldDB" id="A0A2P2NKD2"/>
<proteinExistence type="predicted"/>
<protein>
    <submittedName>
        <fullName evidence="1">Uncharacterized protein</fullName>
    </submittedName>
</protein>